<feature type="transmembrane region" description="Helical" evidence="2">
    <location>
        <begin position="91"/>
        <end position="107"/>
    </location>
</feature>
<dbReference type="AlphaFoldDB" id="A0A3M8DNG0"/>
<feature type="transmembrane region" description="Helical" evidence="2">
    <location>
        <begin position="437"/>
        <end position="457"/>
    </location>
</feature>
<dbReference type="Proteomes" id="UP000271031">
    <property type="component" value="Unassembled WGS sequence"/>
</dbReference>
<keyword evidence="4" id="KW-1185">Reference proteome</keyword>
<accession>A0A3M8DNG0</accession>
<feature type="transmembrane region" description="Helical" evidence="2">
    <location>
        <begin position="112"/>
        <end position="132"/>
    </location>
</feature>
<proteinExistence type="predicted"/>
<feature type="transmembrane region" description="Helical" evidence="2">
    <location>
        <begin position="144"/>
        <end position="168"/>
    </location>
</feature>
<organism evidence="3 4">
    <name type="scientific">Brevibacillus fluminis</name>
    <dbReference type="NCBI Taxonomy" id="511487"/>
    <lineage>
        <taxon>Bacteria</taxon>
        <taxon>Bacillati</taxon>
        <taxon>Bacillota</taxon>
        <taxon>Bacilli</taxon>
        <taxon>Bacillales</taxon>
        <taxon>Paenibacillaceae</taxon>
        <taxon>Brevibacillus</taxon>
    </lineage>
</organism>
<gene>
    <name evidence="3" type="ORF">EDM56_10495</name>
</gene>
<feature type="transmembrane region" description="Helical" evidence="2">
    <location>
        <begin position="394"/>
        <end position="417"/>
    </location>
</feature>
<feature type="transmembrane region" description="Helical" evidence="2">
    <location>
        <begin position="322"/>
        <end position="338"/>
    </location>
</feature>
<keyword evidence="2" id="KW-0472">Membrane</keyword>
<dbReference type="RefSeq" id="WP_122917864.1">
    <property type="nucleotide sequence ID" value="NZ_RHHQ01000008.1"/>
</dbReference>
<feature type="transmembrane region" description="Helical" evidence="2">
    <location>
        <begin position="175"/>
        <end position="197"/>
    </location>
</feature>
<feature type="region of interest" description="Disordered" evidence="1">
    <location>
        <begin position="267"/>
        <end position="290"/>
    </location>
</feature>
<feature type="transmembrane region" description="Helical" evidence="2">
    <location>
        <begin position="27"/>
        <end position="45"/>
    </location>
</feature>
<dbReference type="EMBL" id="RHHQ01000008">
    <property type="protein sequence ID" value="RNB89608.1"/>
    <property type="molecule type" value="Genomic_DNA"/>
</dbReference>
<evidence type="ECO:0000256" key="2">
    <source>
        <dbReference type="SAM" id="Phobius"/>
    </source>
</evidence>
<feature type="transmembrane region" description="Helical" evidence="2">
    <location>
        <begin position="52"/>
        <end position="71"/>
    </location>
</feature>
<sequence length="547" mass="61283">MRRLTALGNLEASYFCPWMLGNAHTRYWQIAGFLTVLIMGSLLLFHDSEQMGMFLIRGVGFTWLGLFYLVIVRVTFSIQGGQLEWWLTLPYPRFSLVAGKAVGLLYVGMQFILYMLAVMIAHCLIASGSGWMQPFALQDLVQAASLHLLYGFAGLPCAVAFGILSLACQVGFSRIWLALLFFAAPMMTTSWMFLSFIHDPYEIYASMALRIMLIGWPLSLFFLWLVASVGLKRLGNAAYAGAGVSSWQTGTGGPRAGRGVFSRKYATSSSSLQTTPPTAPLPKSSGQKMAGKRRHPFWSLVSLERTRYRCIGLRASFRAKSVAYPILLLLFIAGYWSGGAFESILLLWEMLLMALYTSVSMYGLTGLHADMHKGQAEWWLAFPHSRLTLLGSRLYAYFTSMFSYFCLALLIAGTGVLLRILHSPLPAENWSLLGGHVFYSVVPTLLAVIVTVSLFQIMPLTYKDSRMHLVVLPVYLSYYFGIRYLRDWFYPDFPDERTGLLPPHDYWSHLSLLTGIGLPLGAVCIFLGAKYLNHFVNASRTTWGKRL</sequence>
<evidence type="ECO:0000313" key="3">
    <source>
        <dbReference type="EMBL" id="RNB89608.1"/>
    </source>
</evidence>
<feature type="transmembrane region" description="Helical" evidence="2">
    <location>
        <begin position="344"/>
        <end position="364"/>
    </location>
</feature>
<reference evidence="3 4" key="1">
    <citation type="submission" date="2018-10" db="EMBL/GenBank/DDBJ databases">
        <title>Phylogenomics of Brevibacillus.</title>
        <authorList>
            <person name="Dunlap C."/>
        </authorList>
    </citation>
    <scope>NUCLEOTIDE SEQUENCE [LARGE SCALE GENOMIC DNA]</scope>
    <source>
        <strain evidence="3 4">JCM 15716</strain>
    </source>
</reference>
<evidence type="ECO:0000256" key="1">
    <source>
        <dbReference type="SAM" id="MobiDB-lite"/>
    </source>
</evidence>
<comment type="caution">
    <text evidence="3">The sequence shown here is derived from an EMBL/GenBank/DDBJ whole genome shotgun (WGS) entry which is preliminary data.</text>
</comment>
<feature type="transmembrane region" description="Helical" evidence="2">
    <location>
        <begin position="469"/>
        <end position="486"/>
    </location>
</feature>
<dbReference type="OrthoDB" id="2546117at2"/>
<name>A0A3M8DNG0_9BACL</name>
<keyword evidence="2" id="KW-0812">Transmembrane</keyword>
<feature type="transmembrane region" description="Helical" evidence="2">
    <location>
        <begin position="506"/>
        <end position="529"/>
    </location>
</feature>
<feature type="transmembrane region" description="Helical" evidence="2">
    <location>
        <begin position="203"/>
        <end position="226"/>
    </location>
</feature>
<feature type="compositionally biased region" description="Low complexity" evidence="1">
    <location>
        <begin position="267"/>
        <end position="276"/>
    </location>
</feature>
<keyword evidence="2" id="KW-1133">Transmembrane helix</keyword>
<evidence type="ECO:0000313" key="4">
    <source>
        <dbReference type="Proteomes" id="UP000271031"/>
    </source>
</evidence>
<protein>
    <submittedName>
        <fullName evidence="3">Uncharacterized protein</fullName>
    </submittedName>
</protein>